<accession>A0A9W6J2K0</accession>
<evidence type="ECO:0000313" key="3">
    <source>
        <dbReference type="Proteomes" id="UP001143372"/>
    </source>
</evidence>
<keyword evidence="3" id="KW-1185">Reference proteome</keyword>
<dbReference type="RefSeq" id="WP_271169911.1">
    <property type="nucleotide sequence ID" value="NZ_BSFI01000023.1"/>
</dbReference>
<name>A0A9W6J2K0_9HYPH</name>
<proteinExistence type="predicted"/>
<comment type="caution">
    <text evidence="2">The sequence shown here is derived from an EMBL/GenBank/DDBJ whole genome shotgun (WGS) entry which is preliminary data.</text>
</comment>
<reference evidence="2" key="1">
    <citation type="journal article" date="2014" name="Int. J. Syst. Evol. Microbiol.">
        <title>Complete genome sequence of Corynebacterium casei LMG S-19264T (=DSM 44701T), isolated from a smear-ripened cheese.</title>
        <authorList>
            <consortium name="US DOE Joint Genome Institute (JGI-PGF)"/>
            <person name="Walter F."/>
            <person name="Albersmeier A."/>
            <person name="Kalinowski J."/>
            <person name="Ruckert C."/>
        </authorList>
    </citation>
    <scope>NUCLEOTIDE SEQUENCE</scope>
    <source>
        <strain evidence="2">VKM B-2347</strain>
    </source>
</reference>
<dbReference type="EMBL" id="BSFI01000023">
    <property type="protein sequence ID" value="GLK69690.1"/>
    <property type="molecule type" value="Genomic_DNA"/>
</dbReference>
<evidence type="ECO:0000256" key="1">
    <source>
        <dbReference type="SAM" id="MobiDB-lite"/>
    </source>
</evidence>
<organism evidence="2 3">
    <name type="scientific">Hansschlegelia plantiphila</name>
    <dbReference type="NCBI Taxonomy" id="374655"/>
    <lineage>
        <taxon>Bacteria</taxon>
        <taxon>Pseudomonadati</taxon>
        <taxon>Pseudomonadota</taxon>
        <taxon>Alphaproteobacteria</taxon>
        <taxon>Hyphomicrobiales</taxon>
        <taxon>Methylopilaceae</taxon>
        <taxon>Hansschlegelia</taxon>
    </lineage>
</organism>
<gene>
    <name evidence="2" type="ORF">GCM10008179_33280</name>
</gene>
<evidence type="ECO:0000313" key="2">
    <source>
        <dbReference type="EMBL" id="GLK69690.1"/>
    </source>
</evidence>
<dbReference type="Proteomes" id="UP001143372">
    <property type="component" value="Unassembled WGS sequence"/>
</dbReference>
<dbReference type="AlphaFoldDB" id="A0A9W6J2K0"/>
<protein>
    <submittedName>
        <fullName evidence="2">Uncharacterized protein</fullName>
    </submittedName>
</protein>
<reference evidence="2" key="2">
    <citation type="submission" date="2023-01" db="EMBL/GenBank/DDBJ databases">
        <authorList>
            <person name="Sun Q."/>
            <person name="Evtushenko L."/>
        </authorList>
    </citation>
    <scope>NUCLEOTIDE SEQUENCE</scope>
    <source>
        <strain evidence="2">VKM B-2347</strain>
    </source>
</reference>
<sequence>MSAAFVIEVRGRQAGLIVRDGDGLFRFFSAIREAFPLEGEVFRTAAEASRAVSAAMARPKPLGGDMTPVFRLGPTPGEGRAAAYR</sequence>
<feature type="region of interest" description="Disordered" evidence="1">
    <location>
        <begin position="65"/>
        <end position="85"/>
    </location>
</feature>